<proteinExistence type="predicted"/>
<evidence type="ECO:0000256" key="1">
    <source>
        <dbReference type="SAM" id="Phobius"/>
    </source>
</evidence>
<gene>
    <name evidence="2" type="ORF">BAGA_03640</name>
</gene>
<dbReference type="OrthoDB" id="2988991at2"/>
<protein>
    <recommendedName>
        <fullName evidence="4">TIGR04086 family membrane protein</fullName>
    </recommendedName>
</protein>
<feature type="transmembrane region" description="Helical" evidence="1">
    <location>
        <begin position="41"/>
        <end position="63"/>
    </location>
</feature>
<name>A0A073KGD5_9BACI</name>
<feature type="transmembrane region" description="Helical" evidence="1">
    <location>
        <begin position="102"/>
        <end position="122"/>
    </location>
</feature>
<dbReference type="RefSeq" id="WP_033672709.1">
    <property type="nucleotide sequence ID" value="NZ_JOTM01000001.1"/>
</dbReference>
<dbReference type="NCBIfam" id="TIGR04086">
    <property type="entry name" value="TIGR04086_membr"/>
    <property type="match status" value="1"/>
</dbReference>
<evidence type="ECO:0000313" key="3">
    <source>
        <dbReference type="Proteomes" id="UP000027778"/>
    </source>
</evidence>
<keyword evidence="3" id="KW-1185">Reference proteome</keyword>
<feature type="transmembrane region" description="Helical" evidence="1">
    <location>
        <begin position="12"/>
        <end position="35"/>
    </location>
</feature>
<feature type="transmembrane region" description="Helical" evidence="1">
    <location>
        <begin position="70"/>
        <end position="90"/>
    </location>
</feature>
<dbReference type="eggNOG" id="ENOG5033314">
    <property type="taxonomic scope" value="Bacteria"/>
</dbReference>
<dbReference type="InterPro" id="IPR023804">
    <property type="entry name" value="DUF3792_TM"/>
</dbReference>
<dbReference type="STRING" id="574375.AZF08_03685"/>
<dbReference type="Proteomes" id="UP000027778">
    <property type="component" value="Unassembled WGS sequence"/>
</dbReference>
<dbReference type="EMBL" id="JOTM01000001">
    <property type="protein sequence ID" value="KEK26344.1"/>
    <property type="molecule type" value="Genomic_DNA"/>
</dbReference>
<evidence type="ECO:0000313" key="2">
    <source>
        <dbReference type="EMBL" id="KEK26344.1"/>
    </source>
</evidence>
<evidence type="ECO:0008006" key="4">
    <source>
        <dbReference type="Google" id="ProtNLM"/>
    </source>
</evidence>
<accession>A0A073KGD5</accession>
<keyword evidence="1" id="KW-0472">Membrane</keyword>
<sequence length="127" mass="13488">MDGTKKISTAIGFGIITLLILATVTSMVIALLLKFTHISEGTLATTLFVFAILSMIISGFIAGKKAQGKGWFVGLITGLTFTILVFLVNYLGFSNSLSNSQLLYQLALMGSSTLGGIFGVNMTKRTN</sequence>
<reference evidence="2 3" key="1">
    <citation type="submission" date="2014-06" db="EMBL/GenBank/DDBJ databases">
        <title>Draft genome sequence of Bacillus gaemokensis JCM 15801 (MCCC 1A00707).</title>
        <authorList>
            <person name="Lai Q."/>
            <person name="Liu Y."/>
            <person name="Shao Z."/>
        </authorList>
    </citation>
    <scope>NUCLEOTIDE SEQUENCE [LARGE SCALE GENOMIC DNA]</scope>
    <source>
        <strain evidence="2 3">JCM 15801</strain>
    </source>
</reference>
<organism evidence="2 3">
    <name type="scientific">Bacillus gaemokensis</name>
    <dbReference type="NCBI Taxonomy" id="574375"/>
    <lineage>
        <taxon>Bacteria</taxon>
        <taxon>Bacillati</taxon>
        <taxon>Bacillota</taxon>
        <taxon>Bacilli</taxon>
        <taxon>Bacillales</taxon>
        <taxon>Bacillaceae</taxon>
        <taxon>Bacillus</taxon>
        <taxon>Bacillus cereus group</taxon>
    </lineage>
</organism>
<dbReference type="AlphaFoldDB" id="A0A073KGD5"/>
<keyword evidence="1" id="KW-1133">Transmembrane helix</keyword>
<dbReference type="Pfam" id="PF12670">
    <property type="entry name" value="DUF3792"/>
    <property type="match status" value="1"/>
</dbReference>
<keyword evidence="1" id="KW-0812">Transmembrane</keyword>
<comment type="caution">
    <text evidence="2">The sequence shown here is derived from an EMBL/GenBank/DDBJ whole genome shotgun (WGS) entry which is preliminary data.</text>
</comment>